<reference evidence="1 2" key="1">
    <citation type="submission" date="2016-06" db="EMBL/GenBank/DDBJ databases">
        <authorList>
            <person name="Kjaerup R.B."/>
            <person name="Dalgaard T.S."/>
            <person name="Juul-Madsen H.R."/>
        </authorList>
    </citation>
    <scope>NUCLEOTIDE SEQUENCE [LARGE SCALE GENOMIC DNA]</scope>
</reference>
<evidence type="ECO:0000313" key="1">
    <source>
        <dbReference type="EMBL" id="SMQ50431.1"/>
    </source>
</evidence>
<evidence type="ECO:0000313" key="2">
    <source>
        <dbReference type="Proteomes" id="UP000215127"/>
    </source>
</evidence>
<dbReference type="EMBL" id="LT853696">
    <property type="protein sequence ID" value="SMQ50431.1"/>
    <property type="molecule type" value="Genomic_DNA"/>
</dbReference>
<accession>A0A1X7RTB0</accession>
<dbReference type="AlphaFoldDB" id="A0A1X7RTB0"/>
<protein>
    <submittedName>
        <fullName evidence="1">Uncharacterized protein</fullName>
    </submittedName>
</protein>
<sequence length="161" mass="18057">MGVIRDRCGYNAKQLILDEKLSPFEALKILREHFSKGGAGEFARVSTLWNLITMDGAKGIGHYRSEIRRLWNRFAEIDSSLKIPEPHAVQKFIAGLPESFEPFVTSFNQNNKLIPKTENNRTVTNAVSLGEAMYAMLGTRPDIAYLVSVVSRFCANPTEAH</sequence>
<organism evidence="1 2">
    <name type="scientific">Zymoseptoria tritici (strain ST99CH_3D7)</name>
    <dbReference type="NCBI Taxonomy" id="1276538"/>
    <lineage>
        <taxon>Eukaryota</taxon>
        <taxon>Fungi</taxon>
        <taxon>Dikarya</taxon>
        <taxon>Ascomycota</taxon>
        <taxon>Pezizomycotina</taxon>
        <taxon>Dothideomycetes</taxon>
        <taxon>Dothideomycetidae</taxon>
        <taxon>Mycosphaerellales</taxon>
        <taxon>Mycosphaerellaceae</taxon>
        <taxon>Zymoseptoria</taxon>
    </lineage>
</organism>
<name>A0A1X7RTB0_ZYMT9</name>
<proteinExistence type="predicted"/>
<dbReference type="Proteomes" id="UP000215127">
    <property type="component" value="Chromosome 5"/>
</dbReference>
<keyword evidence="2" id="KW-1185">Reference proteome</keyword>
<gene>
    <name evidence="1" type="ORF">ZT3D7_G5584</name>
</gene>